<evidence type="ECO:0000313" key="5">
    <source>
        <dbReference type="Proteomes" id="UP000252357"/>
    </source>
</evidence>
<feature type="domain" description="NAD-dependent epimerase/dehydratase" evidence="3">
    <location>
        <begin position="13"/>
        <end position="249"/>
    </location>
</feature>
<dbReference type="InterPro" id="IPR001509">
    <property type="entry name" value="Epimerase_deHydtase"/>
</dbReference>
<evidence type="ECO:0000256" key="2">
    <source>
        <dbReference type="ARBA" id="ARBA00007637"/>
    </source>
</evidence>
<accession>A0A368L1J4</accession>
<evidence type="ECO:0000259" key="3">
    <source>
        <dbReference type="Pfam" id="PF01370"/>
    </source>
</evidence>
<comment type="caution">
    <text evidence="4">The sequence shown here is derived from an EMBL/GenBank/DDBJ whole genome shotgun (WGS) entry which is preliminary data.</text>
</comment>
<dbReference type="Pfam" id="PF01370">
    <property type="entry name" value="Epimerase"/>
    <property type="match status" value="1"/>
</dbReference>
<evidence type="ECO:0000313" key="4">
    <source>
        <dbReference type="EMBL" id="RCS57402.1"/>
    </source>
</evidence>
<proteinExistence type="inferred from homology"/>
<evidence type="ECO:0000256" key="1">
    <source>
        <dbReference type="ARBA" id="ARBA00005125"/>
    </source>
</evidence>
<dbReference type="InterPro" id="IPR036291">
    <property type="entry name" value="NAD(P)-bd_dom_sf"/>
</dbReference>
<organism evidence="4 5">
    <name type="scientific">Parvibium lacunae</name>
    <dbReference type="NCBI Taxonomy" id="1888893"/>
    <lineage>
        <taxon>Bacteria</taxon>
        <taxon>Pseudomonadati</taxon>
        <taxon>Pseudomonadota</taxon>
        <taxon>Betaproteobacteria</taxon>
        <taxon>Burkholderiales</taxon>
        <taxon>Alcaligenaceae</taxon>
        <taxon>Parvibium</taxon>
    </lineage>
</organism>
<comment type="pathway">
    <text evidence="1">Bacterial outer membrane biogenesis; LPS O-antigen biosynthesis.</text>
</comment>
<gene>
    <name evidence="4" type="ORF">DU000_08035</name>
</gene>
<sequence length="328" mass="35741">MITATSPRALGRILLIGGGGFIGSHLANRLAADHHAVTIMGRSRNLSDTARQILGETVENINYISGDFTHTNFLREILVEHDTVVSLAYATVPNTAFENPLLDLQQNLVPSISLFEEMARLRKLLVIISSGGTVYGRQTGCIDENHKTHPISPYGLTKLTIEHYANLYAITHGLQHLILRPSNAYGVGQLPYRGQGFIANVIANILTQQPIILYGDGSIIRDYIAIDDLSLAIQQAMLSAPIGETYNIGSGVGISSKDILNKLVRLCGLETCTINYLPARVFDVPSNILSSAKLHAAIGWQPHISLEVGLSKTLEWQKTQLGSIKRVT</sequence>
<name>A0A368L1J4_9BURK</name>
<keyword evidence="5" id="KW-1185">Reference proteome</keyword>
<comment type="similarity">
    <text evidence="2">Belongs to the NAD(P)-dependent epimerase/dehydratase family.</text>
</comment>
<dbReference type="Gene3D" id="3.40.50.720">
    <property type="entry name" value="NAD(P)-binding Rossmann-like Domain"/>
    <property type="match status" value="1"/>
</dbReference>
<dbReference type="EMBL" id="QPGB01000003">
    <property type="protein sequence ID" value="RCS57402.1"/>
    <property type="molecule type" value="Genomic_DNA"/>
</dbReference>
<dbReference type="Gene3D" id="3.90.25.10">
    <property type="entry name" value="UDP-galactose 4-epimerase, domain 1"/>
    <property type="match status" value="1"/>
</dbReference>
<dbReference type="AlphaFoldDB" id="A0A368L1J4"/>
<dbReference type="PANTHER" id="PTHR43000">
    <property type="entry name" value="DTDP-D-GLUCOSE 4,6-DEHYDRATASE-RELATED"/>
    <property type="match status" value="1"/>
</dbReference>
<protein>
    <submittedName>
        <fullName evidence="4">NAD-dependent epimerase/dehydratase family protein</fullName>
    </submittedName>
</protein>
<dbReference type="Proteomes" id="UP000252357">
    <property type="component" value="Unassembled WGS sequence"/>
</dbReference>
<reference evidence="4 5" key="1">
    <citation type="journal article" date="2018" name="Int. J. Syst. Evol. Microbiol.">
        <title>Parvibium lacunae gen. nov., sp. nov., a new member of the family Alcaligenaceae isolated from a freshwater pond.</title>
        <authorList>
            <person name="Chen W.M."/>
            <person name="Xie P.B."/>
            <person name="Hsu M.Y."/>
            <person name="Sheu S.Y."/>
        </authorList>
    </citation>
    <scope>NUCLEOTIDE SEQUENCE [LARGE SCALE GENOMIC DNA]</scope>
    <source>
        <strain evidence="4 5">KMB9</strain>
    </source>
</reference>
<dbReference type="SUPFAM" id="SSF51735">
    <property type="entry name" value="NAD(P)-binding Rossmann-fold domains"/>
    <property type="match status" value="1"/>
</dbReference>